<sequence>MVAGAPAGLVVLVAEVIATVGSPLAPVSEPPTPPLPFFPFSVLAANVIGSAGESSIFSSAITPPRALAGL</sequence>
<evidence type="ECO:0000313" key="2">
    <source>
        <dbReference type="EMBL" id="MBW72911.1"/>
    </source>
</evidence>
<protein>
    <submittedName>
        <fullName evidence="2">Putative secreted protein</fullName>
    </submittedName>
</protein>
<accession>A0A2M4D5Z1</accession>
<keyword evidence="1" id="KW-0732">Signal</keyword>
<organism evidence="2">
    <name type="scientific">Anopheles darlingi</name>
    <name type="common">Mosquito</name>
    <dbReference type="NCBI Taxonomy" id="43151"/>
    <lineage>
        <taxon>Eukaryota</taxon>
        <taxon>Metazoa</taxon>
        <taxon>Ecdysozoa</taxon>
        <taxon>Arthropoda</taxon>
        <taxon>Hexapoda</taxon>
        <taxon>Insecta</taxon>
        <taxon>Pterygota</taxon>
        <taxon>Neoptera</taxon>
        <taxon>Endopterygota</taxon>
        <taxon>Diptera</taxon>
        <taxon>Nematocera</taxon>
        <taxon>Culicoidea</taxon>
        <taxon>Culicidae</taxon>
        <taxon>Anophelinae</taxon>
        <taxon>Anopheles</taxon>
    </lineage>
</organism>
<evidence type="ECO:0000256" key="1">
    <source>
        <dbReference type="SAM" id="SignalP"/>
    </source>
</evidence>
<name>A0A2M4D5Z1_ANODA</name>
<reference evidence="2" key="1">
    <citation type="submission" date="2018-01" db="EMBL/GenBank/DDBJ databases">
        <title>An insight into the sialome of Amazonian anophelines.</title>
        <authorList>
            <person name="Ribeiro J.M."/>
            <person name="Scarpassa V."/>
            <person name="Calvo E."/>
        </authorList>
    </citation>
    <scope>NUCLEOTIDE SEQUENCE</scope>
</reference>
<dbReference type="EMBL" id="GGFL01008733">
    <property type="protein sequence ID" value="MBW72911.1"/>
    <property type="molecule type" value="Transcribed_RNA"/>
</dbReference>
<feature type="chain" id="PRO_5014663109" evidence="1">
    <location>
        <begin position="19"/>
        <end position="70"/>
    </location>
</feature>
<proteinExistence type="predicted"/>
<feature type="signal peptide" evidence="1">
    <location>
        <begin position="1"/>
        <end position="18"/>
    </location>
</feature>
<dbReference type="AlphaFoldDB" id="A0A2M4D5Z1"/>